<evidence type="ECO:0000259" key="2">
    <source>
        <dbReference type="Pfam" id="PF01648"/>
    </source>
</evidence>
<evidence type="ECO:0000313" key="4">
    <source>
        <dbReference type="Proteomes" id="UP000319499"/>
    </source>
</evidence>
<dbReference type="SUPFAM" id="SSF56214">
    <property type="entry name" value="4'-phosphopantetheinyl transferase"/>
    <property type="match status" value="2"/>
</dbReference>
<feature type="domain" description="4'-phosphopantetheinyl transferase" evidence="2">
    <location>
        <begin position="101"/>
        <end position="204"/>
    </location>
</feature>
<dbReference type="Pfam" id="PF01648">
    <property type="entry name" value="ACPS"/>
    <property type="match status" value="1"/>
</dbReference>
<reference evidence="3 4" key="1">
    <citation type="submission" date="2019-02" db="EMBL/GenBank/DDBJ databases">
        <title>Apibacter muscae sp. nov.: a novel member of the house fly microbiota.</title>
        <authorList>
            <person name="Park R."/>
        </authorList>
    </citation>
    <scope>NUCLEOTIDE SEQUENCE [LARGE SCALE GENOMIC DNA]</scope>
    <source>
        <strain evidence="3 4">AL1</strain>
    </source>
</reference>
<keyword evidence="4" id="KW-1185">Reference proteome</keyword>
<dbReference type="Proteomes" id="UP000319499">
    <property type="component" value="Unassembled WGS sequence"/>
</dbReference>
<organism evidence="3 4">
    <name type="scientific">Apibacter muscae</name>
    <dbReference type="NCBI Taxonomy" id="2509004"/>
    <lineage>
        <taxon>Bacteria</taxon>
        <taxon>Pseudomonadati</taxon>
        <taxon>Bacteroidota</taxon>
        <taxon>Flavobacteriia</taxon>
        <taxon>Flavobacteriales</taxon>
        <taxon>Weeksellaceae</taxon>
        <taxon>Apibacter</taxon>
    </lineage>
</organism>
<dbReference type="InterPro" id="IPR037143">
    <property type="entry name" value="4-PPantetheinyl_Trfase_dom_sf"/>
</dbReference>
<sequence length="214" mass="25168">MPVVDFIIPDYFTRIVTWKVSETNEDLLRILKLSKDRLSTYNLLTPKRKREYLGLRACLMALGLDNNVKYTDKGKPYVEGTYNISISHSHGMVCVGASSFQIGVDIELERNKKIENIKEKFVREDEFSFIPKDNQKDYLHIIWGLKEALYKIHQGNLWSFLNHYRVEPFKLNMDKNIICWITDNISSSKYFANYKKINNYYMAYVLNYGFGSSK</sequence>
<evidence type="ECO:0000256" key="1">
    <source>
        <dbReference type="ARBA" id="ARBA00022679"/>
    </source>
</evidence>
<proteinExistence type="predicted"/>
<dbReference type="OrthoDB" id="1190494at2"/>
<dbReference type="Gene3D" id="3.90.470.20">
    <property type="entry name" value="4'-phosphopantetheinyl transferase domain"/>
    <property type="match status" value="1"/>
</dbReference>
<dbReference type="RefSeq" id="WP_146262679.1">
    <property type="nucleotide sequence ID" value="NZ_SELG01000038.1"/>
</dbReference>
<evidence type="ECO:0000313" key="3">
    <source>
        <dbReference type="EMBL" id="TWP27333.1"/>
    </source>
</evidence>
<dbReference type="GO" id="GO:0000287">
    <property type="term" value="F:magnesium ion binding"/>
    <property type="evidence" value="ECO:0007669"/>
    <property type="project" value="InterPro"/>
</dbReference>
<dbReference type="InterPro" id="IPR008278">
    <property type="entry name" value="4-PPantetheinyl_Trfase_dom"/>
</dbReference>
<gene>
    <name evidence="3" type="ORF">ETU09_07775</name>
</gene>
<dbReference type="EMBL" id="SELH01000023">
    <property type="protein sequence ID" value="TWP27333.1"/>
    <property type="molecule type" value="Genomic_DNA"/>
</dbReference>
<accession>A0A563DBM7</accession>
<dbReference type="GO" id="GO:0008897">
    <property type="term" value="F:holo-[acyl-carrier-protein] synthase activity"/>
    <property type="evidence" value="ECO:0007669"/>
    <property type="project" value="InterPro"/>
</dbReference>
<dbReference type="AlphaFoldDB" id="A0A563DBM7"/>
<comment type="caution">
    <text evidence="3">The sequence shown here is derived from an EMBL/GenBank/DDBJ whole genome shotgun (WGS) entry which is preliminary data.</text>
</comment>
<keyword evidence="1 3" id="KW-0808">Transferase</keyword>
<name>A0A563DBM7_9FLAO</name>
<protein>
    <submittedName>
        <fullName evidence="3">4'-phosphopantetheinyl transferase superfamily protein</fullName>
    </submittedName>
</protein>